<reference evidence="4" key="1">
    <citation type="journal article" date="2019" name="Int. J. Syst. Evol. Microbiol.">
        <title>The Global Catalogue of Microorganisms (GCM) 10K type strain sequencing project: providing services to taxonomists for standard genome sequencing and annotation.</title>
        <authorList>
            <consortium name="The Broad Institute Genomics Platform"/>
            <consortium name="The Broad Institute Genome Sequencing Center for Infectious Disease"/>
            <person name="Wu L."/>
            <person name="Ma J."/>
        </authorList>
    </citation>
    <scope>NUCLEOTIDE SEQUENCE [LARGE SCALE GENOMIC DNA]</scope>
    <source>
        <strain evidence="4">JCM 10083</strain>
    </source>
</reference>
<evidence type="ECO:0000313" key="4">
    <source>
        <dbReference type="Proteomes" id="UP001596514"/>
    </source>
</evidence>
<evidence type="ECO:0000259" key="2">
    <source>
        <dbReference type="Pfam" id="PF20613"/>
    </source>
</evidence>
<feature type="domain" description="HipA-like kinase" evidence="2">
    <location>
        <begin position="14"/>
        <end position="244"/>
    </location>
</feature>
<feature type="region of interest" description="Disordered" evidence="1">
    <location>
        <begin position="241"/>
        <end position="274"/>
    </location>
</feature>
<accession>A0ABW2T1W0</accession>
<dbReference type="GO" id="GO:0016301">
    <property type="term" value="F:kinase activity"/>
    <property type="evidence" value="ECO:0007669"/>
    <property type="project" value="UniProtKB-KW"/>
</dbReference>
<dbReference type="EMBL" id="JBHTEE010000001">
    <property type="protein sequence ID" value="MFC7602633.1"/>
    <property type="molecule type" value="Genomic_DNA"/>
</dbReference>
<sequence>MLEKIKATRYVTPLREGGSLPGVMEADDLGTYVVKFRGAGQGRRVLVAEIVSAGLARRLGFRTPELKVIDVDPQLGAREPDEEIQDLLKASEGNNLAVDFLPGALGFEPLAWPPDPGFASRLLWFDALIHNVDRSWRNPNLLLWHGDTWLIDHGAALWFHHNWPSADPLRGFDARDHVMAPFATRMPEADAEFSEKITRDLLDGVVDEVPDEWLEDEPGFDGAQAVRQAYVEHLLTRAQGPRTWLPAPSSGSGRDPAAQQGRPGSVGAFWKDNR</sequence>
<keyword evidence="3" id="KW-0808">Transferase</keyword>
<evidence type="ECO:0000313" key="3">
    <source>
        <dbReference type="EMBL" id="MFC7602633.1"/>
    </source>
</evidence>
<dbReference type="Pfam" id="PF20613">
    <property type="entry name" value="HipA_2"/>
    <property type="match status" value="1"/>
</dbReference>
<proteinExistence type="predicted"/>
<organism evidence="3 4">
    <name type="scientific">Streptosporangium amethystogenes subsp. fukuiense</name>
    <dbReference type="NCBI Taxonomy" id="698418"/>
    <lineage>
        <taxon>Bacteria</taxon>
        <taxon>Bacillati</taxon>
        <taxon>Actinomycetota</taxon>
        <taxon>Actinomycetes</taxon>
        <taxon>Streptosporangiales</taxon>
        <taxon>Streptosporangiaceae</taxon>
        <taxon>Streptosporangium</taxon>
    </lineage>
</organism>
<protein>
    <submittedName>
        <fullName evidence="3">HipA family kinase</fullName>
    </submittedName>
</protein>
<dbReference type="RefSeq" id="WP_343966509.1">
    <property type="nucleotide sequence ID" value="NZ_BAAAGK010000042.1"/>
</dbReference>
<evidence type="ECO:0000256" key="1">
    <source>
        <dbReference type="SAM" id="MobiDB-lite"/>
    </source>
</evidence>
<gene>
    <name evidence="3" type="ORF">ACFQVD_21235</name>
</gene>
<keyword evidence="3" id="KW-0418">Kinase</keyword>
<dbReference type="InterPro" id="IPR046748">
    <property type="entry name" value="HipA_2"/>
</dbReference>
<comment type="caution">
    <text evidence="3">The sequence shown here is derived from an EMBL/GenBank/DDBJ whole genome shotgun (WGS) entry which is preliminary data.</text>
</comment>
<keyword evidence="4" id="KW-1185">Reference proteome</keyword>
<name>A0ABW2T1W0_9ACTN</name>
<dbReference type="Proteomes" id="UP001596514">
    <property type="component" value="Unassembled WGS sequence"/>
</dbReference>